<protein>
    <recommendedName>
        <fullName evidence="5">Gag-Pol polyprotein</fullName>
    </recommendedName>
</protein>
<evidence type="ECO:0008006" key="5">
    <source>
        <dbReference type="Google" id="ProtNLM"/>
    </source>
</evidence>
<proteinExistence type="predicted"/>
<feature type="region of interest" description="Disordered" evidence="2">
    <location>
        <begin position="305"/>
        <end position="339"/>
    </location>
</feature>
<accession>A0ABQ4X7C9</accession>
<dbReference type="EMBL" id="BQNB010009268">
    <property type="protein sequence ID" value="GJS61134.1"/>
    <property type="molecule type" value="Genomic_DNA"/>
</dbReference>
<feature type="region of interest" description="Disordered" evidence="2">
    <location>
        <begin position="256"/>
        <end position="288"/>
    </location>
</feature>
<organism evidence="3 4">
    <name type="scientific">Tanacetum coccineum</name>
    <dbReference type="NCBI Taxonomy" id="301880"/>
    <lineage>
        <taxon>Eukaryota</taxon>
        <taxon>Viridiplantae</taxon>
        <taxon>Streptophyta</taxon>
        <taxon>Embryophyta</taxon>
        <taxon>Tracheophyta</taxon>
        <taxon>Spermatophyta</taxon>
        <taxon>Magnoliopsida</taxon>
        <taxon>eudicotyledons</taxon>
        <taxon>Gunneridae</taxon>
        <taxon>Pentapetalae</taxon>
        <taxon>asterids</taxon>
        <taxon>campanulids</taxon>
        <taxon>Asterales</taxon>
        <taxon>Asteraceae</taxon>
        <taxon>Asteroideae</taxon>
        <taxon>Anthemideae</taxon>
        <taxon>Anthemidinae</taxon>
        <taxon>Tanacetum</taxon>
    </lineage>
</organism>
<evidence type="ECO:0000313" key="3">
    <source>
        <dbReference type="EMBL" id="GJS61134.1"/>
    </source>
</evidence>
<evidence type="ECO:0000256" key="2">
    <source>
        <dbReference type="SAM" id="MobiDB-lite"/>
    </source>
</evidence>
<dbReference type="Proteomes" id="UP001151760">
    <property type="component" value="Unassembled WGS sequence"/>
</dbReference>
<name>A0ABQ4X7C9_9ASTR</name>
<comment type="caution">
    <text evidence="3">The sequence shown here is derived from an EMBL/GenBank/DDBJ whole genome shotgun (WGS) entry which is preliminary data.</text>
</comment>
<evidence type="ECO:0000256" key="1">
    <source>
        <dbReference type="SAM" id="Coils"/>
    </source>
</evidence>
<evidence type="ECO:0000313" key="4">
    <source>
        <dbReference type="Proteomes" id="UP001151760"/>
    </source>
</evidence>
<keyword evidence="1" id="KW-0175">Coiled coil</keyword>
<feature type="compositionally biased region" description="Low complexity" evidence="2">
    <location>
        <begin position="307"/>
        <end position="319"/>
    </location>
</feature>
<sequence>MHNNIMAAGSRDRPPMLATGRYAQWRSRFLRYIDTRPNGDALRKCILEGPYTPTTVIIPAVPATDNSPAVPERTTVETVLNMSPENKAHFESEKEAIHLILTGIGDEIYSTVDACKTAHEMWEAIERLQQGESLNIQDVKTNLFWEFGQFTSHDGETIESYYTRFYKLMNEMIRNNLTVATMQVNVQFLQQLQPEWSRFVTIVKQQHKLDEVSYHKLFDILKQYQKEVNELRAERIAKNANPLALVATAQPYQDPYYQTSKSHKSSAPTSKASLPTRSHATTRQKGKEISKPIIPLSKYFKKIYKPTNNNLRTSSNTRNKNVDTTPRYKNDNQSGQFGNQRTMTVAGARKTVGGIALASLQSISRSSTNLSNNT</sequence>
<dbReference type="Pfam" id="PF14223">
    <property type="entry name" value="Retrotran_gag_2"/>
    <property type="match status" value="1"/>
</dbReference>
<feature type="compositionally biased region" description="Polar residues" evidence="2">
    <location>
        <begin position="256"/>
        <end position="283"/>
    </location>
</feature>
<gene>
    <name evidence="3" type="ORF">Tco_0655918</name>
</gene>
<reference evidence="3" key="2">
    <citation type="submission" date="2022-01" db="EMBL/GenBank/DDBJ databases">
        <authorList>
            <person name="Yamashiro T."/>
            <person name="Shiraishi A."/>
            <person name="Satake H."/>
            <person name="Nakayama K."/>
        </authorList>
    </citation>
    <scope>NUCLEOTIDE SEQUENCE</scope>
</reference>
<feature type="coiled-coil region" evidence="1">
    <location>
        <begin position="214"/>
        <end position="241"/>
    </location>
</feature>
<keyword evidence="4" id="KW-1185">Reference proteome</keyword>
<reference evidence="3" key="1">
    <citation type="journal article" date="2022" name="Int. J. Mol. Sci.">
        <title>Draft Genome of Tanacetum Coccineum: Genomic Comparison of Closely Related Tanacetum-Family Plants.</title>
        <authorList>
            <person name="Yamashiro T."/>
            <person name="Shiraishi A."/>
            <person name="Nakayama K."/>
            <person name="Satake H."/>
        </authorList>
    </citation>
    <scope>NUCLEOTIDE SEQUENCE</scope>
</reference>